<gene>
    <name evidence="3" type="ORF">FCC1311_024902</name>
</gene>
<evidence type="ECO:0000313" key="3">
    <source>
        <dbReference type="EMBL" id="GBG26269.1"/>
    </source>
</evidence>
<evidence type="ECO:0000256" key="1">
    <source>
        <dbReference type="SAM" id="Coils"/>
    </source>
</evidence>
<feature type="region of interest" description="Disordered" evidence="2">
    <location>
        <begin position="949"/>
        <end position="982"/>
    </location>
</feature>
<dbReference type="EMBL" id="BEYU01000019">
    <property type="protein sequence ID" value="GBG26269.1"/>
    <property type="molecule type" value="Genomic_DNA"/>
</dbReference>
<name>A0A2R5G7G1_9STRA</name>
<comment type="caution">
    <text evidence="3">The sequence shown here is derived from an EMBL/GenBank/DDBJ whole genome shotgun (WGS) entry which is preliminary data.</text>
</comment>
<evidence type="ECO:0000256" key="2">
    <source>
        <dbReference type="SAM" id="MobiDB-lite"/>
    </source>
</evidence>
<dbReference type="Proteomes" id="UP000241890">
    <property type="component" value="Unassembled WGS sequence"/>
</dbReference>
<feature type="compositionally biased region" description="Low complexity" evidence="2">
    <location>
        <begin position="592"/>
        <end position="616"/>
    </location>
</feature>
<feature type="region of interest" description="Disordered" evidence="2">
    <location>
        <begin position="550"/>
        <end position="633"/>
    </location>
</feature>
<dbReference type="InParanoid" id="A0A2R5G7G1"/>
<reference evidence="3 4" key="1">
    <citation type="submission" date="2017-12" db="EMBL/GenBank/DDBJ databases">
        <title>Sequencing, de novo assembly and annotation of complete genome of a new Thraustochytrid species, strain FCC1311.</title>
        <authorList>
            <person name="Sedici K."/>
            <person name="Godart F."/>
            <person name="Aiese Cigliano R."/>
            <person name="Sanseverino W."/>
            <person name="Barakat M."/>
            <person name="Ortet P."/>
            <person name="Marechal E."/>
            <person name="Cagnac O."/>
            <person name="Amato A."/>
        </authorList>
    </citation>
    <scope>NUCLEOTIDE SEQUENCE [LARGE SCALE GENOMIC DNA]</scope>
</reference>
<sequence>MIFYWASMSLINLSLMNSEHDLLQSFLEALRKHPDAQQAYEQATSRFLTILRRPHAGANFERKNALLPPQAQGFPKRVGVPGLFLPARRGDDDQSLVSRDCGPYVRMDESMGSYKFVKYYQNGLYQAIYDLHVALTDGTRPRLHPELRIPAQAERLQAMRMVQKVAKLFAEVHAGERESVEGFMWDKQRGVHLHEDDIVLDEHQAFEDPHFAAKLPMASHAESHSRRRSQLTRRSTGISWDIDDGDLDSSVFVVARIANTLSTVNKSEMHFAMKLGDEFVNDPSIEASKDIKSSRTSLMQLLGPGDESVKPQGPPAVSFWTEEEAEEFRLTKESLEKLTASINVSTFSESLSEVGEWVHGRRKQSMAEEKEFYTLMKEVEEQEVEAEGASRSVRLMLREKEQRAESKLQRFGDALHKIKTKGKQLNALLARYDADAVALQSQQTQETIAVLESQIAIMRARVLEADGKLASAVPSKGENQEIEDKLRAEQSRLDLASAKVLEELDRIQAKNAVLIKQVAASGDVLHSLENIEQQVQLQVAFKEKAREAYGRNQNQRLEMEDDDAEEKENEEDKGEEEEEQGDGEGKDEGLIEGASRASCESSSIKESSSPSLSSEVSSDEESAASDEEDHAREISELETLIANAEADKLAELEEKEELSRQLTTRKHEFESMPTAMEREARLVDKINEVKRLYDARKAPVVDKAALERQAQEAKRLETAKQELQEQVQALEERLSQTQSDLQEISSSLEEAQDLLAILKVVSIRNEIQADVERATSQLQDALARGSNGSSQEEEIQRRLVAASEQVALLGNQVSRDRAKANTQRHSIQTSHEEELRAALDDMEEMGKEVLSLKERVTAIAHEAAERASHNDRAQDLLRRQQAVHRKLHRQVTRLREEVRLNAADNPSQRATRVKRQIKALELANTKLHRKLRDLESQLQRKQIQARKRAEARQAAIRAGREVEPPNEADQLFRDDDETRARKADLRKQIGKYMRQLSRWRSVGLQPTGGLIPRTEQIANGGLRPSVDLAEEGPATRRASMFFEEKISRAVEVADAAARSPRVYFAGDEFVADENMHPRFSLSDDEDEDDDLRVETQVDADARGQHHKTDGIDVEEEEIDDDDDQEPIWRGNAEVSRHLLGQGMRMVTAAEAEADPALLDHAIELLSMAIGEAPNATLEARAFQALAMAFEQSPVRQVVAAAPLLEKSANLFLKAGEREQATAAVLRLIDDLLESGNAEEALRVCRDFSLQIPDQPLLSKKLVDLVIELTNSET</sequence>
<accession>A0A2R5G7G1</accession>
<proteinExistence type="predicted"/>
<protein>
    <submittedName>
        <fullName evidence="3">Uncharacterized protein</fullName>
    </submittedName>
</protein>
<feature type="compositionally biased region" description="Acidic residues" evidence="2">
    <location>
        <begin position="617"/>
        <end position="628"/>
    </location>
</feature>
<feature type="compositionally biased region" description="Acidic residues" evidence="2">
    <location>
        <begin position="559"/>
        <end position="582"/>
    </location>
</feature>
<keyword evidence="4" id="KW-1185">Reference proteome</keyword>
<feature type="compositionally biased region" description="Basic and acidic residues" evidence="2">
    <location>
        <begin position="970"/>
        <end position="982"/>
    </location>
</feature>
<feature type="coiled-coil region" evidence="1">
    <location>
        <begin position="703"/>
        <end position="784"/>
    </location>
</feature>
<organism evidence="3 4">
    <name type="scientific">Hondaea fermentalgiana</name>
    <dbReference type="NCBI Taxonomy" id="2315210"/>
    <lineage>
        <taxon>Eukaryota</taxon>
        <taxon>Sar</taxon>
        <taxon>Stramenopiles</taxon>
        <taxon>Bigyra</taxon>
        <taxon>Labyrinthulomycetes</taxon>
        <taxon>Thraustochytrida</taxon>
        <taxon>Thraustochytriidae</taxon>
        <taxon>Hondaea</taxon>
    </lineage>
</organism>
<dbReference type="AlphaFoldDB" id="A0A2R5G7G1"/>
<keyword evidence="1" id="KW-0175">Coiled coil</keyword>
<evidence type="ECO:0000313" key="4">
    <source>
        <dbReference type="Proteomes" id="UP000241890"/>
    </source>
</evidence>